<sequence>ATEFAAPSTARSILSRINR</sequence>
<proteinExistence type="predicted"/>
<name>A0A1R3HLL8_COCAP</name>
<feature type="non-terminal residue" evidence="1">
    <location>
        <position position="1"/>
    </location>
</feature>
<accession>A0A1R3HLL8</accession>
<comment type="caution">
    <text evidence="1">The sequence shown here is derived from an EMBL/GenBank/DDBJ whole genome shotgun (WGS) entry which is preliminary data.</text>
</comment>
<keyword evidence="2" id="KW-1185">Reference proteome</keyword>
<protein>
    <submittedName>
        <fullName evidence="1">Uncharacterized protein</fullName>
    </submittedName>
</protein>
<organism evidence="1 2">
    <name type="scientific">Corchorus capsularis</name>
    <name type="common">Jute</name>
    <dbReference type="NCBI Taxonomy" id="210143"/>
    <lineage>
        <taxon>Eukaryota</taxon>
        <taxon>Viridiplantae</taxon>
        <taxon>Streptophyta</taxon>
        <taxon>Embryophyta</taxon>
        <taxon>Tracheophyta</taxon>
        <taxon>Spermatophyta</taxon>
        <taxon>Magnoliopsida</taxon>
        <taxon>eudicotyledons</taxon>
        <taxon>Gunneridae</taxon>
        <taxon>Pentapetalae</taxon>
        <taxon>rosids</taxon>
        <taxon>malvids</taxon>
        <taxon>Malvales</taxon>
        <taxon>Malvaceae</taxon>
        <taxon>Grewioideae</taxon>
        <taxon>Apeibeae</taxon>
        <taxon>Corchorus</taxon>
    </lineage>
</organism>
<dbReference type="Proteomes" id="UP000188268">
    <property type="component" value="Unassembled WGS sequence"/>
</dbReference>
<gene>
    <name evidence="1" type="ORF">CCACVL1_18387</name>
</gene>
<evidence type="ECO:0000313" key="2">
    <source>
        <dbReference type="Proteomes" id="UP000188268"/>
    </source>
</evidence>
<reference evidence="1 2" key="1">
    <citation type="submission" date="2013-09" db="EMBL/GenBank/DDBJ databases">
        <title>Corchorus capsularis genome sequencing.</title>
        <authorList>
            <person name="Alam M."/>
            <person name="Haque M.S."/>
            <person name="Islam M.S."/>
            <person name="Emdad E.M."/>
            <person name="Islam M.M."/>
            <person name="Ahmed B."/>
            <person name="Halim A."/>
            <person name="Hossen Q.M.M."/>
            <person name="Hossain M.Z."/>
            <person name="Ahmed R."/>
            <person name="Khan M.M."/>
            <person name="Islam R."/>
            <person name="Rashid M.M."/>
            <person name="Khan S.A."/>
            <person name="Rahman M.S."/>
            <person name="Alam M."/>
        </authorList>
    </citation>
    <scope>NUCLEOTIDE SEQUENCE [LARGE SCALE GENOMIC DNA]</scope>
    <source>
        <strain evidence="2">cv. CVL-1</strain>
        <tissue evidence="1">Whole seedling</tissue>
    </source>
</reference>
<dbReference type="AlphaFoldDB" id="A0A1R3HLL8"/>
<dbReference type="EMBL" id="AWWV01011692">
    <property type="protein sequence ID" value="OMO71172.1"/>
    <property type="molecule type" value="Genomic_DNA"/>
</dbReference>
<evidence type="ECO:0000313" key="1">
    <source>
        <dbReference type="EMBL" id="OMO71172.1"/>
    </source>
</evidence>